<comment type="caution">
    <text evidence="2">The sequence shown here is derived from an EMBL/GenBank/DDBJ whole genome shotgun (WGS) entry which is preliminary data.</text>
</comment>
<evidence type="ECO:0000256" key="1">
    <source>
        <dbReference type="SAM" id="SignalP"/>
    </source>
</evidence>
<protein>
    <submittedName>
        <fullName evidence="2">Uncharacterized protein</fullName>
    </submittedName>
</protein>
<proteinExistence type="predicted"/>
<accession>A0A7X0SI68</accession>
<evidence type="ECO:0000313" key="2">
    <source>
        <dbReference type="EMBL" id="MBB6730445.1"/>
    </source>
</evidence>
<keyword evidence="3" id="KW-1185">Reference proteome</keyword>
<feature type="chain" id="PRO_5031519034" evidence="1">
    <location>
        <begin position="28"/>
        <end position="146"/>
    </location>
</feature>
<gene>
    <name evidence="2" type="ORF">H7C18_05980</name>
</gene>
<sequence length="146" mass="15198">MKKGWSKAAAASLAAAAIVIGASSAFANPVMNENPKGTGGYSITQTYLNFDNYGYMEGGTPMDSWRFSNDGASSHTLAFSVDTAGASGGFVLYDTTVSGTSSYVFGASGISAGSHTYSLTLSPYHSYTLYVQPTGPSAYSYHFTLS</sequence>
<name>A0A7X0SI68_9BACL</name>
<dbReference type="Proteomes" id="UP000564644">
    <property type="component" value="Unassembled WGS sequence"/>
</dbReference>
<feature type="signal peptide" evidence="1">
    <location>
        <begin position="1"/>
        <end position="27"/>
    </location>
</feature>
<dbReference type="EMBL" id="JACJVO010000007">
    <property type="protein sequence ID" value="MBB6730445.1"/>
    <property type="molecule type" value="Genomic_DNA"/>
</dbReference>
<dbReference type="RefSeq" id="WP_185128112.1">
    <property type="nucleotide sequence ID" value="NZ_JACJVO010000007.1"/>
</dbReference>
<evidence type="ECO:0000313" key="3">
    <source>
        <dbReference type="Proteomes" id="UP000564644"/>
    </source>
</evidence>
<reference evidence="2 3" key="1">
    <citation type="submission" date="2020-08" db="EMBL/GenBank/DDBJ databases">
        <title>Cohnella phylogeny.</title>
        <authorList>
            <person name="Dunlap C."/>
        </authorList>
    </citation>
    <scope>NUCLEOTIDE SEQUENCE [LARGE SCALE GENOMIC DNA]</scope>
    <source>
        <strain evidence="2 3">CBP 2801</strain>
    </source>
</reference>
<dbReference type="AlphaFoldDB" id="A0A7X0SI68"/>
<keyword evidence="1" id="KW-0732">Signal</keyword>
<organism evidence="2 3">
    <name type="scientific">Cohnella zeiphila</name>
    <dbReference type="NCBI Taxonomy" id="2761120"/>
    <lineage>
        <taxon>Bacteria</taxon>
        <taxon>Bacillati</taxon>
        <taxon>Bacillota</taxon>
        <taxon>Bacilli</taxon>
        <taxon>Bacillales</taxon>
        <taxon>Paenibacillaceae</taxon>
        <taxon>Cohnella</taxon>
    </lineage>
</organism>